<dbReference type="PANTHER" id="PTHR11216">
    <property type="entry name" value="EH DOMAIN"/>
    <property type="match status" value="1"/>
</dbReference>
<dbReference type="EMBL" id="CAXLJL010000823">
    <property type="protein sequence ID" value="CAL5141279.1"/>
    <property type="molecule type" value="Genomic_DNA"/>
</dbReference>
<dbReference type="SMART" id="SM00054">
    <property type="entry name" value="EFh"/>
    <property type="match status" value="2"/>
</dbReference>
<dbReference type="PROSITE" id="PS00018">
    <property type="entry name" value="EF_HAND_1"/>
    <property type="match status" value="2"/>
</dbReference>
<dbReference type="Pfam" id="PF07653">
    <property type="entry name" value="SH3_2"/>
    <property type="match status" value="1"/>
</dbReference>
<dbReference type="SMART" id="SM00325">
    <property type="entry name" value="RhoGEF"/>
    <property type="match status" value="1"/>
</dbReference>
<dbReference type="Gene3D" id="1.20.900.10">
    <property type="entry name" value="Dbl homology (DH) domain"/>
    <property type="match status" value="1"/>
</dbReference>
<dbReference type="SUPFAM" id="SSF47473">
    <property type="entry name" value="EF-hand"/>
    <property type="match status" value="2"/>
</dbReference>
<reference evidence="9" key="1">
    <citation type="submission" date="2024-06" db="EMBL/GenBank/DDBJ databases">
        <authorList>
            <person name="Liu X."/>
            <person name="Lenzi L."/>
            <person name="Haldenby T S."/>
            <person name="Uol C."/>
        </authorList>
    </citation>
    <scope>NUCLEOTIDE SEQUENCE</scope>
</reference>
<feature type="region of interest" description="Disordered" evidence="4">
    <location>
        <begin position="519"/>
        <end position="539"/>
    </location>
</feature>
<dbReference type="Pfam" id="PF12763">
    <property type="entry name" value="EH"/>
    <property type="match status" value="2"/>
</dbReference>
<comment type="caution">
    <text evidence="9">The sequence shown here is derived from an EMBL/GenBank/DDBJ whole genome shotgun (WGS) entry which is preliminary data.</text>
</comment>
<feature type="domain" description="EF-hand" evidence="8">
    <location>
        <begin position="192"/>
        <end position="227"/>
    </location>
</feature>
<dbReference type="Pfam" id="PF14604">
    <property type="entry name" value="SH3_9"/>
    <property type="match status" value="1"/>
</dbReference>
<feature type="domain" description="EH" evidence="7">
    <location>
        <begin position="13"/>
        <end position="94"/>
    </location>
</feature>
<dbReference type="Pfam" id="PF00621">
    <property type="entry name" value="RhoGEF"/>
    <property type="match status" value="1"/>
</dbReference>
<feature type="compositionally biased region" description="Basic and acidic residues" evidence="4">
    <location>
        <begin position="528"/>
        <end position="539"/>
    </location>
</feature>
<dbReference type="InterPro" id="IPR000219">
    <property type="entry name" value="DH_dom"/>
</dbReference>
<dbReference type="InterPro" id="IPR035899">
    <property type="entry name" value="DBL_dom_sf"/>
</dbReference>
<dbReference type="GO" id="GO:0097708">
    <property type="term" value="C:intracellular vesicle"/>
    <property type="evidence" value="ECO:0007669"/>
    <property type="project" value="TreeGrafter"/>
</dbReference>
<evidence type="ECO:0000313" key="9">
    <source>
        <dbReference type="EMBL" id="CAL5141279.1"/>
    </source>
</evidence>
<feature type="domain" description="EF-hand" evidence="8">
    <location>
        <begin position="45"/>
        <end position="80"/>
    </location>
</feature>
<feature type="region of interest" description="Disordered" evidence="4">
    <location>
        <begin position="770"/>
        <end position="834"/>
    </location>
</feature>
<dbReference type="Gene3D" id="2.30.29.30">
    <property type="entry name" value="Pleckstrin-homology domain (PH domain)/Phosphotyrosine-binding domain (PTB)"/>
    <property type="match status" value="1"/>
</dbReference>
<dbReference type="InterPro" id="IPR011992">
    <property type="entry name" value="EF-hand-dom_pair"/>
</dbReference>
<dbReference type="SUPFAM" id="SSF50044">
    <property type="entry name" value="SH3-domain"/>
    <property type="match status" value="4"/>
</dbReference>
<dbReference type="SMART" id="SM00233">
    <property type="entry name" value="PH"/>
    <property type="match status" value="1"/>
</dbReference>
<protein>
    <recommendedName>
        <fullName evidence="11">Intersectin-1</fullName>
    </recommendedName>
</protein>
<dbReference type="InterPro" id="IPR018247">
    <property type="entry name" value="EF_Hand_1_Ca_BS"/>
</dbReference>
<feature type="domain" description="SH3" evidence="5">
    <location>
        <begin position="841"/>
        <end position="905"/>
    </location>
</feature>
<dbReference type="PRINTS" id="PR00452">
    <property type="entry name" value="SH3DOMAIN"/>
</dbReference>
<accession>A0AAV2U0H5</accession>
<evidence type="ECO:0000259" key="8">
    <source>
        <dbReference type="PROSITE" id="PS50222"/>
    </source>
</evidence>
<keyword evidence="1 3" id="KW-0728">SH3 domain</keyword>
<dbReference type="GO" id="GO:0150007">
    <property type="term" value="P:clathrin-dependent synaptic vesicle endocytosis"/>
    <property type="evidence" value="ECO:0007669"/>
    <property type="project" value="TreeGrafter"/>
</dbReference>
<dbReference type="GO" id="GO:0005509">
    <property type="term" value="F:calcium ion binding"/>
    <property type="evidence" value="ECO:0007669"/>
    <property type="project" value="InterPro"/>
</dbReference>
<dbReference type="CDD" id="cd00160">
    <property type="entry name" value="RhoGEF"/>
    <property type="match status" value="1"/>
</dbReference>
<keyword evidence="2" id="KW-0106">Calcium</keyword>
<dbReference type="SMART" id="SM00027">
    <property type="entry name" value="EH"/>
    <property type="match status" value="2"/>
</dbReference>
<name>A0AAV2U0H5_CALDB</name>
<dbReference type="Pfam" id="PF16652">
    <property type="entry name" value="PH_13"/>
    <property type="match status" value="1"/>
</dbReference>
<feature type="compositionally biased region" description="Basic and acidic residues" evidence="4">
    <location>
        <begin position="490"/>
        <end position="500"/>
    </location>
</feature>
<evidence type="ECO:0000256" key="4">
    <source>
        <dbReference type="SAM" id="MobiDB-lite"/>
    </source>
</evidence>
<dbReference type="CDD" id="cd11839">
    <property type="entry name" value="SH3_Intersectin_4"/>
    <property type="match status" value="1"/>
</dbReference>
<feature type="domain" description="SH3" evidence="5">
    <location>
        <begin position="582"/>
        <end position="645"/>
    </location>
</feature>
<feature type="compositionally biased region" description="Polar residues" evidence="4">
    <location>
        <begin position="771"/>
        <end position="784"/>
    </location>
</feature>
<feature type="compositionally biased region" description="Polar residues" evidence="4">
    <location>
        <begin position="807"/>
        <end position="816"/>
    </location>
</feature>
<dbReference type="InterPro" id="IPR001849">
    <property type="entry name" value="PH_domain"/>
</dbReference>
<feature type="domain" description="DH" evidence="6">
    <location>
        <begin position="1113"/>
        <end position="1303"/>
    </location>
</feature>
<dbReference type="PANTHER" id="PTHR11216:SF170">
    <property type="entry name" value="DYNAMIN ASSOCIATED PROTEIN 160, ISOFORM D"/>
    <property type="match status" value="1"/>
</dbReference>
<dbReference type="CDD" id="cd00052">
    <property type="entry name" value="EH"/>
    <property type="match status" value="2"/>
</dbReference>
<evidence type="ECO:0000259" key="6">
    <source>
        <dbReference type="PROSITE" id="PS50010"/>
    </source>
</evidence>
<dbReference type="InterPro" id="IPR000261">
    <property type="entry name" value="EH_dom"/>
</dbReference>
<dbReference type="PROSITE" id="PS50010">
    <property type="entry name" value="DH_2"/>
    <property type="match status" value="1"/>
</dbReference>
<feature type="domain" description="EH" evidence="7">
    <location>
        <begin position="159"/>
        <end position="248"/>
    </location>
</feature>
<dbReference type="PROSITE" id="PS50222">
    <property type="entry name" value="EF_HAND_2"/>
    <property type="match status" value="2"/>
</dbReference>
<dbReference type="GO" id="GO:0005737">
    <property type="term" value="C:cytoplasm"/>
    <property type="evidence" value="ECO:0007669"/>
    <property type="project" value="TreeGrafter"/>
</dbReference>
<dbReference type="InterPro" id="IPR002048">
    <property type="entry name" value="EF_hand_dom"/>
</dbReference>
<evidence type="ECO:0008006" key="11">
    <source>
        <dbReference type="Google" id="ProtNLM"/>
    </source>
</evidence>
<feature type="domain" description="SH3" evidence="5">
    <location>
        <begin position="703"/>
        <end position="763"/>
    </location>
</feature>
<feature type="region of interest" description="Disordered" evidence="4">
    <location>
        <begin position="235"/>
        <end position="277"/>
    </location>
</feature>
<feature type="region of interest" description="Disordered" evidence="4">
    <location>
        <begin position="659"/>
        <end position="697"/>
    </location>
</feature>
<organism evidence="9 10">
    <name type="scientific">Calicophoron daubneyi</name>
    <name type="common">Rumen fluke</name>
    <name type="synonym">Paramphistomum daubneyi</name>
    <dbReference type="NCBI Taxonomy" id="300641"/>
    <lineage>
        <taxon>Eukaryota</taxon>
        <taxon>Metazoa</taxon>
        <taxon>Spiralia</taxon>
        <taxon>Lophotrochozoa</taxon>
        <taxon>Platyhelminthes</taxon>
        <taxon>Trematoda</taxon>
        <taxon>Digenea</taxon>
        <taxon>Plagiorchiida</taxon>
        <taxon>Pronocephalata</taxon>
        <taxon>Paramphistomoidea</taxon>
        <taxon>Paramphistomidae</taxon>
        <taxon>Calicophoron</taxon>
    </lineage>
</organism>
<dbReference type="PROSITE" id="PS50002">
    <property type="entry name" value="SH3"/>
    <property type="match status" value="4"/>
</dbReference>
<evidence type="ECO:0000259" key="5">
    <source>
        <dbReference type="PROSITE" id="PS50002"/>
    </source>
</evidence>
<dbReference type="Proteomes" id="UP001497525">
    <property type="component" value="Unassembled WGS sequence"/>
</dbReference>
<feature type="compositionally biased region" description="Polar residues" evidence="4">
    <location>
        <begin position="248"/>
        <end position="264"/>
    </location>
</feature>
<evidence type="ECO:0000313" key="10">
    <source>
        <dbReference type="Proteomes" id="UP001497525"/>
    </source>
</evidence>
<dbReference type="InterPro" id="IPR036028">
    <property type="entry name" value="SH3-like_dom_sf"/>
</dbReference>
<feature type="compositionally biased region" description="Basic and acidic residues" evidence="4">
    <location>
        <begin position="265"/>
        <end position="277"/>
    </location>
</feature>
<dbReference type="GO" id="GO:0060090">
    <property type="term" value="F:molecular adaptor activity"/>
    <property type="evidence" value="ECO:0007669"/>
    <property type="project" value="TreeGrafter"/>
</dbReference>
<dbReference type="CDD" id="cd00174">
    <property type="entry name" value="SH3"/>
    <property type="match status" value="1"/>
</dbReference>
<proteinExistence type="predicted"/>
<dbReference type="SMART" id="SM00326">
    <property type="entry name" value="SH3"/>
    <property type="match status" value="4"/>
</dbReference>
<evidence type="ECO:0000256" key="2">
    <source>
        <dbReference type="ARBA" id="ARBA00022837"/>
    </source>
</evidence>
<dbReference type="GO" id="GO:0005085">
    <property type="term" value="F:guanyl-nucleotide exchange factor activity"/>
    <property type="evidence" value="ECO:0007669"/>
    <property type="project" value="InterPro"/>
</dbReference>
<feature type="region of interest" description="Disordered" evidence="4">
    <location>
        <begin position="116"/>
        <end position="136"/>
    </location>
</feature>
<gene>
    <name evidence="9" type="ORF">CDAUBV1_LOCUS16533</name>
</gene>
<feature type="domain" description="SH3" evidence="5">
    <location>
        <begin position="1000"/>
        <end position="1061"/>
    </location>
</feature>
<dbReference type="SUPFAM" id="SSF50729">
    <property type="entry name" value="PH domain-like"/>
    <property type="match status" value="1"/>
</dbReference>
<dbReference type="SUPFAM" id="SSF48065">
    <property type="entry name" value="DBL homology domain (DH-domain)"/>
    <property type="match status" value="1"/>
</dbReference>
<evidence type="ECO:0000256" key="3">
    <source>
        <dbReference type="PROSITE-ProRule" id="PRU00192"/>
    </source>
</evidence>
<dbReference type="Pfam" id="PF00018">
    <property type="entry name" value="SH3_1"/>
    <property type="match status" value="2"/>
</dbReference>
<evidence type="ECO:0000259" key="7">
    <source>
        <dbReference type="PROSITE" id="PS50031"/>
    </source>
</evidence>
<feature type="region of interest" description="Disordered" evidence="4">
    <location>
        <begin position="479"/>
        <end position="500"/>
    </location>
</feature>
<feature type="region of interest" description="Disordered" evidence="4">
    <location>
        <begin position="559"/>
        <end position="583"/>
    </location>
</feature>
<feature type="compositionally biased region" description="Polar residues" evidence="4">
    <location>
        <begin position="124"/>
        <end position="136"/>
    </location>
</feature>
<dbReference type="GO" id="GO:0042734">
    <property type="term" value="C:presynaptic membrane"/>
    <property type="evidence" value="ECO:0007669"/>
    <property type="project" value="TreeGrafter"/>
</dbReference>
<dbReference type="InterPro" id="IPR001452">
    <property type="entry name" value="SH3_domain"/>
</dbReference>
<dbReference type="Gene3D" id="1.10.238.10">
    <property type="entry name" value="EF-hand"/>
    <property type="match status" value="2"/>
</dbReference>
<dbReference type="InterPro" id="IPR011993">
    <property type="entry name" value="PH-like_dom_sf"/>
</dbReference>
<dbReference type="PROSITE" id="PS50031">
    <property type="entry name" value="EH"/>
    <property type="match status" value="2"/>
</dbReference>
<feature type="compositionally biased region" description="Polar residues" evidence="4">
    <location>
        <begin position="479"/>
        <end position="489"/>
    </location>
</feature>
<evidence type="ECO:0000256" key="1">
    <source>
        <dbReference type="ARBA" id="ARBA00022443"/>
    </source>
</evidence>
<dbReference type="Gene3D" id="2.30.30.40">
    <property type="entry name" value="SH3 Domains"/>
    <property type="match status" value="4"/>
</dbReference>
<sequence length="1666" mass="186076">MADWNSWVITTNERVKHDAQFQFLKPTNGYVTGEQVKLFFLKSGLSPLVLGQIWTLADMDADGRLDKKEFSIAMFLIKKRLEGMQLPPTLPSGLKDDPQPVFVSSNQSSLSPLLTPNNSIAHKGSTNGADHLSLTSPAHPTLPSSDSFSAQNWVISASSRPKYRLLFNQHDRTKRGYITGVEARGIFLQSGLSQPILAHVWSLSDLDKDGNLNCDEFCIAAFLIEKALSGAPLPSSLPPGLLPSQPQKQGSPQISSTSPNVSRANNDEESKASALSFEDKRRENFRLGQAELDRRKQELAETLRKEEEMRLEKERREREQLEKARIEKERQQAAEAERQAERARELEAQREVRRRQAVEARTQAWRASEIERQKEAERQRVEGLKKEKSQVTAFLEQAMAHRASLVESVSAQERRRRELDARLMVAQNEVDSHKSAISEMRDKRDMYERDIRELTEQVEAAKAELTRWQREREQLSLRISTGVDTNPTAEQRKTLESNRELRQTTIQQLRNQLKQLDEGMTEQGQELASRRNKADDLERRSTRLQTELRGLRHNLEKKLQNSKRKNGSVKQTAMVSPPTDEGDTQEYEVMFDFNARHPDELNLVLGATVTVFLKPPVTVGPGWLYGEYNGKKGLFPESYVRKMVTGKIDPFDPFGVHKANRSTSQSKAPTIAEEPVGANTAEVTKPPSSEHMVSEPSRTAPPKILFTCIALYPYESTVAGDLNLAANDIIQVYTIRDDWWEGYSERTKLSGLFPANYTRKLTSEEERLLKQRNSLTESTVTTQVDWPDSTDAKGSFQPAQKPPGTSKVASAPSSPITCGGNLHPPNDANGGNATNGIVVTTKPEFARVIAPYTATTAGQLSLQPGQIVQLRKRSPKGWWEGELQQRGRVRQYGWFPADYVRLIEPSAANGAGALPNTHHSLPRNAESATAQKQLHIPAVTTTVTTQATPTDVVPTTSVSAATTVVASPSKSNVATTTAATTTATSQVSKTPNVAISAVRPGVEMMQAIFSYKAAHADELTFEEGAVITVIGRDEPEWWRGRLQSSGVEGLFPVNYVRPYNPASGTASKSSQQQQLIASKVTTNQPVVPANVASPSDPRADGLFAWMSIGVVRKRDHAVRELVETEDIYAKDLLEVYKVFYEPVCQSRLLTVTQLNSVFLNWMELYACSKSFVGLLKARLITFAASRSPHPPSLSVADILVEQLPKFRIYRQYCSRQENATETLQQYLTMDSRLNRFIQSCEQKTRTKGLPLSSYLLKPVQRVTKYKLLIERIYNDTGESSPDYDQISSAMRMITNLLDSINDAVKSKSLNRWLEWLRPRIVADNPESLNWLYAQKGNASDSVDCPERLLFYGTVYKAKSNSELIAFLFSQHLLLTVPTFSTQGRPYELPKLPGKASNNQFFKLFRQVLYLPDIRVASGSNLSTDAEGEKLYGSLSEFSTSQPAALTRTSYPTVVTTRRASSTTRSNVDSGSLNRHSIAGGIPQIERQRVFVLFHRSRPHEPFLSLKAPSTHDRDQWVIQLENAIARCLKHWYPKAPIHPGSPGLLLVTIIRAWACTEGSSNIRFELAVDDQPRQTYNTVTGLPGPQAKSAPMRFLYTPSKESHYLYVWAYDHMVWPKQTELGTCKIALDGLSATDPATSSSPGVSKTLSLSGSPIGLHFELNLKLA</sequence>